<feature type="domain" description="ABC transmembrane type-1" evidence="9">
    <location>
        <begin position="62"/>
        <end position="243"/>
    </location>
</feature>
<evidence type="ECO:0000313" key="13">
    <source>
        <dbReference type="Proteomes" id="UP000030905"/>
    </source>
</evidence>
<feature type="compositionally biased region" description="Basic and acidic residues" evidence="8">
    <location>
        <begin position="315"/>
        <end position="327"/>
    </location>
</feature>
<feature type="transmembrane region" description="Helical" evidence="7">
    <location>
        <begin position="45"/>
        <end position="64"/>
    </location>
</feature>
<feature type="compositionally biased region" description="Low complexity" evidence="8">
    <location>
        <begin position="328"/>
        <end position="338"/>
    </location>
</feature>
<accession>A0A0H3JA73</accession>
<dbReference type="Proteomes" id="UP000028042">
    <property type="component" value="Unassembled WGS sequence"/>
</dbReference>
<dbReference type="Proteomes" id="UP000030905">
    <property type="component" value="Chromosome"/>
</dbReference>
<dbReference type="PROSITE" id="PS50928">
    <property type="entry name" value="ABC_TM1"/>
    <property type="match status" value="1"/>
</dbReference>
<evidence type="ECO:0000256" key="2">
    <source>
        <dbReference type="ARBA" id="ARBA00022448"/>
    </source>
</evidence>
<evidence type="ECO:0000256" key="8">
    <source>
        <dbReference type="SAM" id="MobiDB-lite"/>
    </source>
</evidence>
<dbReference type="GO" id="GO:0005886">
    <property type="term" value="C:plasma membrane"/>
    <property type="evidence" value="ECO:0007669"/>
    <property type="project" value="UniProtKB-SubCell"/>
</dbReference>
<dbReference type="PANTHER" id="PTHR30151">
    <property type="entry name" value="ALKANE SULFONATE ABC TRANSPORTER-RELATED, MEMBRANE SUBUNIT"/>
    <property type="match status" value="1"/>
</dbReference>
<evidence type="ECO:0000256" key="3">
    <source>
        <dbReference type="ARBA" id="ARBA00022475"/>
    </source>
</evidence>
<protein>
    <submittedName>
        <fullName evidence="11">ABC-type transporter, integral membrane subunit</fullName>
    </submittedName>
    <submittedName>
        <fullName evidence="10">Putative ABC transporter permease protein</fullName>
    </submittedName>
</protein>
<dbReference type="RefSeq" id="WP_003441704.1">
    <property type="nucleotide sequence ID" value="NZ_CP009267.1"/>
</dbReference>
<dbReference type="EMBL" id="CP009268">
    <property type="protein sequence ID" value="AJA52298.1"/>
    <property type="molecule type" value="Genomic_DNA"/>
</dbReference>
<feature type="region of interest" description="Disordered" evidence="8">
    <location>
        <begin position="314"/>
        <end position="382"/>
    </location>
</feature>
<feature type="transmembrane region" description="Helical" evidence="7">
    <location>
        <begin position="104"/>
        <end position="123"/>
    </location>
</feature>
<comment type="subcellular location">
    <subcellularLocation>
        <location evidence="1 7">Cell membrane</location>
        <topology evidence="1 7">Multi-pass membrane protein</topology>
    </subcellularLocation>
</comment>
<feature type="transmembrane region" description="Helical" evidence="7">
    <location>
        <begin position="194"/>
        <end position="213"/>
    </location>
</feature>
<evidence type="ECO:0000313" key="10">
    <source>
        <dbReference type="EMBL" id="AJA52298.1"/>
    </source>
</evidence>
<feature type="transmembrane region" description="Helical" evidence="7">
    <location>
        <begin position="225"/>
        <end position="244"/>
    </location>
</feature>
<keyword evidence="3" id="KW-1003">Cell membrane</keyword>
<feature type="transmembrane region" description="Helical" evidence="7">
    <location>
        <begin position="12"/>
        <end position="33"/>
    </location>
</feature>
<dbReference type="GO" id="GO:0055085">
    <property type="term" value="P:transmembrane transport"/>
    <property type="evidence" value="ECO:0007669"/>
    <property type="project" value="InterPro"/>
</dbReference>
<keyword evidence="2 7" id="KW-0813">Transport</keyword>
<dbReference type="EMBL" id="JPGY02000001">
    <property type="protein sequence ID" value="KRU11692.1"/>
    <property type="molecule type" value="Genomic_DNA"/>
</dbReference>
<dbReference type="KEGG" id="cpat:CLPA_c22400"/>
<evidence type="ECO:0000256" key="4">
    <source>
        <dbReference type="ARBA" id="ARBA00022692"/>
    </source>
</evidence>
<dbReference type="PANTHER" id="PTHR30151:SF0">
    <property type="entry name" value="ABC TRANSPORTER PERMEASE PROTEIN MJ0413-RELATED"/>
    <property type="match status" value="1"/>
</dbReference>
<dbReference type="Gene3D" id="1.10.3720.10">
    <property type="entry name" value="MetI-like"/>
    <property type="match status" value="1"/>
</dbReference>
<dbReference type="GeneID" id="93074387"/>
<dbReference type="InterPro" id="IPR000515">
    <property type="entry name" value="MetI-like"/>
</dbReference>
<organism evidence="10 13">
    <name type="scientific">Clostridium pasteurianum DSM 525 = ATCC 6013</name>
    <dbReference type="NCBI Taxonomy" id="1262449"/>
    <lineage>
        <taxon>Bacteria</taxon>
        <taxon>Bacillati</taxon>
        <taxon>Bacillota</taxon>
        <taxon>Clostridia</taxon>
        <taxon>Eubacteriales</taxon>
        <taxon>Clostridiaceae</taxon>
        <taxon>Clostridium</taxon>
    </lineage>
</organism>
<reference evidence="11" key="2">
    <citation type="submission" date="2015-10" db="EMBL/GenBank/DDBJ databases">
        <title>Improved Draft Genome Sequence of Clostridium pasteurianum Strain ATCC 6013 (DSM 525) Using a Hybrid Next-Generation Sequencing Approach.</title>
        <authorList>
            <person name="Pyne M.E."/>
            <person name="Utturkar S.M."/>
            <person name="Brown S.D."/>
            <person name="Moo-Young M."/>
            <person name="Chung D.A."/>
            <person name="Chou P.C."/>
        </authorList>
    </citation>
    <scope>NUCLEOTIDE SEQUENCE</scope>
    <source>
        <strain evidence="11">ATCC 6013</strain>
    </source>
</reference>
<dbReference type="CDD" id="cd06261">
    <property type="entry name" value="TM_PBP2"/>
    <property type="match status" value="1"/>
</dbReference>
<evidence type="ECO:0000256" key="5">
    <source>
        <dbReference type="ARBA" id="ARBA00022989"/>
    </source>
</evidence>
<feature type="transmembrane region" description="Helical" evidence="7">
    <location>
        <begin position="129"/>
        <end position="148"/>
    </location>
</feature>
<evidence type="ECO:0000256" key="6">
    <source>
        <dbReference type="ARBA" id="ARBA00023136"/>
    </source>
</evidence>
<feature type="transmembrane region" description="Helical" evidence="7">
    <location>
        <begin position="70"/>
        <end position="92"/>
    </location>
</feature>
<dbReference type="AlphaFoldDB" id="A0A0H3JA73"/>
<evidence type="ECO:0000259" key="9">
    <source>
        <dbReference type="PROSITE" id="PS50928"/>
    </source>
</evidence>
<proteinExistence type="inferred from homology"/>
<feature type="transmembrane region" description="Helical" evidence="7">
    <location>
        <begin position="275"/>
        <end position="293"/>
    </location>
</feature>
<keyword evidence="4 7" id="KW-0812">Transmembrane</keyword>
<evidence type="ECO:0000313" key="12">
    <source>
        <dbReference type="Proteomes" id="UP000028042"/>
    </source>
</evidence>
<dbReference type="KEGG" id="cpae:CPAST_c22400"/>
<reference evidence="10 13" key="1">
    <citation type="journal article" date="2015" name="Genome Announc.">
        <title>Complete Genome Sequence of the Nitrogen-Fixing and Solvent-Producing Clostridium pasteurianum DSM 525.</title>
        <authorList>
            <person name="Poehlein A."/>
            <person name="Grosse-Honebrink A."/>
            <person name="Zhang Y."/>
            <person name="Minton N.P."/>
            <person name="Daniel R."/>
        </authorList>
    </citation>
    <scope>NUCLEOTIDE SEQUENCE [LARGE SCALE GENOMIC DNA]</scope>
    <source>
        <strain evidence="10">DSM 525</strain>
        <strain evidence="13">DSM 525 / ATCC 6013</strain>
    </source>
</reference>
<comment type="similarity">
    <text evidence="7">Belongs to the binding-protein-dependent transport system permease family.</text>
</comment>
<dbReference type="InterPro" id="IPR035906">
    <property type="entry name" value="MetI-like_sf"/>
</dbReference>
<name>A0A0H3JA73_CLOPA</name>
<keyword evidence="5 7" id="KW-1133">Transmembrane helix</keyword>
<sequence>MSETKINYSYYIWRYSGVALFLILWEFFSRVGVLNPQFIPPFSKILGQIYILWFNNALFTNIMVSLWRVLLGLIIASIIAIPLGFLLGGWFSDIADWMDPLFRIFGQVNPFSLMPIFILFFGMGETAKLAVVAWVCIWPVLYNTILGARSADKLIIKTAVSMNVSNWQLFRKVLLPSAEPSIFAGLRVGAEMSFFMLIAAEMIGASAGLGWLFHNASMNNQIPRMYSAGLFIVFFGVILNRSLIYVQNKLFFWKEAEHGFSFSKVNKSSTKFGKFQISALTILIILIIGIGSYEVNYANTVEFSSKYSNSNAPGHMDHMDMNNKKDSNNTNTTNTDNKTNSDHMNMDNHNKVDGSSKNMQDDSSNHMNMNDSNKSSHMNMDK</sequence>
<evidence type="ECO:0000256" key="7">
    <source>
        <dbReference type="RuleBase" id="RU363032"/>
    </source>
</evidence>
<keyword evidence="13" id="KW-1185">Reference proteome</keyword>
<dbReference type="SUPFAM" id="SSF161098">
    <property type="entry name" value="MetI-like"/>
    <property type="match status" value="1"/>
</dbReference>
<dbReference type="PATRIC" id="fig|1262449.3.peg.752"/>
<reference evidence="11 12" key="3">
    <citation type="journal article" name="Genome Announc.">
        <title>Improved Draft Genome Sequence of Clostridium pasteurianum Strain ATCC 6013 (DSM 525) Using a Hybrid Next-Generation Sequencing Approach.</title>
        <authorList>
            <person name="Pyne M.E."/>
            <person name="Utturkar S."/>
            <person name="Brown S.D."/>
            <person name="Moo-Young M."/>
            <person name="Chung D.A."/>
            <person name="Chou C.P."/>
        </authorList>
    </citation>
    <scope>NUCLEOTIDE SEQUENCE [LARGE SCALE GENOMIC DNA]</scope>
    <source>
        <strain evidence="11 12">ATCC 6013</strain>
    </source>
</reference>
<feature type="compositionally biased region" description="Basic and acidic residues" evidence="8">
    <location>
        <begin position="339"/>
        <end position="364"/>
    </location>
</feature>
<gene>
    <name evidence="10" type="ORF">CLPA_c22400</name>
    <name evidence="11" type="ORF">CP6013_00939</name>
</gene>
<dbReference type="Pfam" id="PF00528">
    <property type="entry name" value="BPD_transp_1"/>
    <property type="match status" value="1"/>
</dbReference>
<keyword evidence="6 7" id="KW-0472">Membrane</keyword>
<evidence type="ECO:0000313" key="11">
    <source>
        <dbReference type="EMBL" id="KRU11692.1"/>
    </source>
</evidence>
<evidence type="ECO:0000256" key="1">
    <source>
        <dbReference type="ARBA" id="ARBA00004651"/>
    </source>
</evidence>
<dbReference type="eggNOG" id="COG0600">
    <property type="taxonomic scope" value="Bacteria"/>
</dbReference>
<feature type="compositionally biased region" description="Low complexity" evidence="8">
    <location>
        <begin position="365"/>
        <end position="382"/>
    </location>
</feature>